<accession>A0ABU9L496</accession>
<evidence type="ECO:0000256" key="4">
    <source>
        <dbReference type="ARBA" id="ARBA00022989"/>
    </source>
</evidence>
<feature type="transmembrane region" description="Helical" evidence="6">
    <location>
        <begin position="321"/>
        <end position="342"/>
    </location>
</feature>
<evidence type="ECO:0008006" key="9">
    <source>
        <dbReference type="Google" id="ProtNLM"/>
    </source>
</evidence>
<evidence type="ECO:0000313" key="7">
    <source>
        <dbReference type="EMBL" id="MEL4456417.1"/>
    </source>
</evidence>
<dbReference type="PANTHER" id="PTHR43652:SF6">
    <property type="entry name" value="ARGININE REPRESSOR"/>
    <property type="match status" value="1"/>
</dbReference>
<sequence length="476" mass="52023">MKFKIPHVFIFLSIIILFCAMLTYIVPSGSFERTTRKYGKIEQSVVVPGSYKELPKHFSVKGFFINEKVAGKASPISLIGLLTAIPKGMQQSAALIFFVFIAGAIFNVIMHTGTINAVLFFLIQKFRHAPTTLFFLIYLTVSLASSFMGIASELIPLIPIFILLTKEFGYDRMFGFALIALPMFIGWTAAITNPFNVTIAQQIAELPLGSGMGLRIVLFFVFLVIGFAYMMRYGKRVKQNKINSLMPDYSDDIEGIGSIEKQNFTFKHLMILTVLVVGYAMIMISVQTIGWGLIEMTGGFIGIGILVILISGLSGDAAMRAFVNGLATMIVPALVVGVARGISVVMQEGYIIDTILASASNNLIQLPKFVAGEGMLVFQSTLNFFIPSASGQALVSMPLLTPLSDLLGISRQTGVLAFVLGDGISNIVIPTNGVLMAMLGLAAVPFEKWFRFVLPLFLILMVIAFLTIFLAIWMGY</sequence>
<dbReference type="Pfam" id="PF03606">
    <property type="entry name" value="DcuC"/>
    <property type="match status" value="1"/>
</dbReference>
<reference evidence="7 8" key="1">
    <citation type="submission" date="2024-04" db="EMBL/GenBank/DDBJ databases">
        <title>whole genome sequencing of Lutimonas vermicola strain IMCC1616.</title>
        <authorList>
            <person name="Bae S.S."/>
        </authorList>
    </citation>
    <scope>NUCLEOTIDE SEQUENCE [LARGE SCALE GENOMIC DNA]</scope>
    <source>
        <strain evidence="7 8">IMCC1616</strain>
    </source>
</reference>
<protein>
    <recommendedName>
        <fullName evidence="9">YfcC family protein</fullName>
    </recommendedName>
</protein>
<evidence type="ECO:0000256" key="3">
    <source>
        <dbReference type="ARBA" id="ARBA00022692"/>
    </source>
</evidence>
<evidence type="ECO:0000256" key="2">
    <source>
        <dbReference type="ARBA" id="ARBA00022475"/>
    </source>
</evidence>
<keyword evidence="4 6" id="KW-1133">Transmembrane helix</keyword>
<evidence type="ECO:0000256" key="6">
    <source>
        <dbReference type="SAM" id="Phobius"/>
    </source>
</evidence>
<dbReference type="RefSeq" id="WP_342160550.1">
    <property type="nucleotide sequence ID" value="NZ_JBCDNA010000002.1"/>
</dbReference>
<dbReference type="PANTHER" id="PTHR43652">
    <property type="entry name" value="BASIC AMINO ACID ANTIPORTER YFCC-RELATED"/>
    <property type="match status" value="1"/>
</dbReference>
<feature type="transmembrane region" description="Helical" evidence="6">
    <location>
        <begin position="174"/>
        <end position="192"/>
    </location>
</feature>
<dbReference type="EMBL" id="JBCDNA010000002">
    <property type="protein sequence ID" value="MEL4456417.1"/>
    <property type="molecule type" value="Genomic_DNA"/>
</dbReference>
<keyword evidence="2" id="KW-1003">Cell membrane</keyword>
<dbReference type="InterPro" id="IPR018385">
    <property type="entry name" value="C4_dicarb_anaerob_car-like"/>
</dbReference>
<dbReference type="InterPro" id="IPR051679">
    <property type="entry name" value="DASS-Related_Transporters"/>
</dbReference>
<keyword evidence="8" id="KW-1185">Reference proteome</keyword>
<organism evidence="7 8">
    <name type="scientific">Lutimonas vermicola</name>
    <dbReference type="NCBI Taxonomy" id="414288"/>
    <lineage>
        <taxon>Bacteria</taxon>
        <taxon>Pseudomonadati</taxon>
        <taxon>Bacteroidota</taxon>
        <taxon>Flavobacteriia</taxon>
        <taxon>Flavobacteriales</taxon>
        <taxon>Flavobacteriaceae</taxon>
        <taxon>Lutimonas</taxon>
    </lineage>
</organism>
<name>A0ABU9L496_9FLAO</name>
<evidence type="ECO:0000256" key="5">
    <source>
        <dbReference type="ARBA" id="ARBA00023136"/>
    </source>
</evidence>
<feature type="transmembrane region" description="Helical" evidence="6">
    <location>
        <begin position="269"/>
        <end position="290"/>
    </location>
</feature>
<feature type="transmembrane region" description="Helical" evidence="6">
    <location>
        <begin position="212"/>
        <end position="231"/>
    </location>
</feature>
<keyword evidence="3 6" id="KW-0812">Transmembrane</keyword>
<evidence type="ECO:0000313" key="8">
    <source>
        <dbReference type="Proteomes" id="UP001474120"/>
    </source>
</evidence>
<proteinExistence type="predicted"/>
<feature type="transmembrane region" description="Helical" evidence="6">
    <location>
        <begin position="135"/>
        <end position="162"/>
    </location>
</feature>
<evidence type="ECO:0000256" key="1">
    <source>
        <dbReference type="ARBA" id="ARBA00004651"/>
    </source>
</evidence>
<feature type="transmembrane region" description="Helical" evidence="6">
    <location>
        <begin position="6"/>
        <end position="27"/>
    </location>
</feature>
<keyword evidence="5 6" id="KW-0472">Membrane</keyword>
<dbReference type="Proteomes" id="UP001474120">
    <property type="component" value="Unassembled WGS sequence"/>
</dbReference>
<gene>
    <name evidence="7" type="ORF">AABB81_10950</name>
</gene>
<comment type="caution">
    <text evidence="7">The sequence shown here is derived from an EMBL/GenBank/DDBJ whole genome shotgun (WGS) entry which is preliminary data.</text>
</comment>
<feature type="transmembrane region" description="Helical" evidence="6">
    <location>
        <begin position="449"/>
        <end position="473"/>
    </location>
</feature>
<feature type="transmembrane region" description="Helical" evidence="6">
    <location>
        <begin position="296"/>
        <end position="314"/>
    </location>
</feature>
<feature type="transmembrane region" description="Helical" evidence="6">
    <location>
        <begin position="415"/>
        <end position="443"/>
    </location>
</feature>
<feature type="transmembrane region" description="Helical" evidence="6">
    <location>
        <begin position="95"/>
        <end position="123"/>
    </location>
</feature>
<comment type="subcellular location">
    <subcellularLocation>
        <location evidence="1">Cell membrane</location>
        <topology evidence="1">Multi-pass membrane protein</topology>
    </subcellularLocation>
</comment>